<sequence length="170" mass="20505">MTESPETKAADDEVCRRVKNGLKPERNGLAKSLYPRPCHERPPKNRCHTAEEEVYAASYNSRLYSRPFIEYFEETPMMVAVLTYMGYGILTIFGYLRDFLRYWKIERCHIAREKEEQKDFVPLYQDFENFYTRNLYMRIRDNWNRPICSVPGAKMDLMERATYDYNWTFE</sequence>
<organism evidence="2 3">
    <name type="scientific">Haplochromis burtoni</name>
    <name type="common">Burton's mouthbrooder</name>
    <name type="synonym">Chromis burtoni</name>
    <dbReference type="NCBI Taxonomy" id="8153"/>
    <lineage>
        <taxon>Eukaryota</taxon>
        <taxon>Metazoa</taxon>
        <taxon>Chordata</taxon>
        <taxon>Craniata</taxon>
        <taxon>Vertebrata</taxon>
        <taxon>Euteleostomi</taxon>
        <taxon>Actinopterygii</taxon>
        <taxon>Neopterygii</taxon>
        <taxon>Teleostei</taxon>
        <taxon>Neoteleostei</taxon>
        <taxon>Acanthomorphata</taxon>
        <taxon>Ovalentaria</taxon>
        <taxon>Cichlomorphae</taxon>
        <taxon>Cichliformes</taxon>
        <taxon>Cichlidae</taxon>
        <taxon>African cichlids</taxon>
        <taxon>Pseudocrenilabrinae</taxon>
        <taxon>Haplochromini</taxon>
        <taxon>Haplochromis</taxon>
    </lineage>
</organism>
<keyword evidence="1" id="KW-0472">Membrane</keyword>
<reference evidence="2" key="2">
    <citation type="submission" date="2025-09" db="UniProtKB">
        <authorList>
            <consortium name="Ensembl"/>
        </authorList>
    </citation>
    <scope>IDENTIFICATION</scope>
</reference>
<feature type="transmembrane region" description="Helical" evidence="1">
    <location>
        <begin position="77"/>
        <end position="96"/>
    </location>
</feature>
<evidence type="ECO:0000313" key="3">
    <source>
        <dbReference type="Proteomes" id="UP000264840"/>
    </source>
</evidence>
<evidence type="ECO:0000256" key="1">
    <source>
        <dbReference type="SAM" id="Phobius"/>
    </source>
</evidence>
<dbReference type="STRING" id="8153.ENSHBUP00000016677"/>
<dbReference type="Proteomes" id="UP000264840">
    <property type="component" value="Unplaced"/>
</dbReference>
<evidence type="ECO:0000313" key="2">
    <source>
        <dbReference type="Ensembl" id="ENSHBUP00000016677.1"/>
    </source>
</evidence>
<dbReference type="AlphaFoldDB" id="A0A3Q3C8V3"/>
<accession>A0A3Q3C8V3</accession>
<proteinExistence type="predicted"/>
<protein>
    <submittedName>
        <fullName evidence="2">Serine palmitoyltransferase 2-like</fullName>
    </submittedName>
</protein>
<reference evidence="2" key="1">
    <citation type="submission" date="2025-08" db="UniProtKB">
        <authorList>
            <consortium name="Ensembl"/>
        </authorList>
    </citation>
    <scope>IDENTIFICATION</scope>
</reference>
<dbReference type="GeneTree" id="ENSGT00940000155786"/>
<name>A0A3Q3C8V3_HAPBU</name>
<dbReference type="Ensembl" id="ENSHBUT00000025262.1">
    <property type="protein sequence ID" value="ENSHBUP00000016677.1"/>
    <property type="gene ID" value="ENSHBUG00000018632.1"/>
</dbReference>
<keyword evidence="1" id="KW-0812">Transmembrane</keyword>
<keyword evidence="3" id="KW-1185">Reference proteome</keyword>
<keyword evidence="1" id="KW-1133">Transmembrane helix</keyword>